<dbReference type="Proteomes" id="UP000245639">
    <property type="component" value="Unassembled WGS sequence"/>
</dbReference>
<evidence type="ECO:0000313" key="2">
    <source>
        <dbReference type="EMBL" id="PVZ14613.1"/>
    </source>
</evidence>
<dbReference type="RefSeq" id="WP_116706436.1">
    <property type="nucleotide sequence ID" value="NZ_QEKW01000001.1"/>
</dbReference>
<dbReference type="EMBL" id="QEKW01000001">
    <property type="protein sequence ID" value="PVZ14613.1"/>
    <property type="molecule type" value="Genomic_DNA"/>
</dbReference>
<dbReference type="Pfam" id="PF23544">
    <property type="entry name" value="AtuA_ferredoxin"/>
    <property type="match status" value="1"/>
</dbReference>
<evidence type="ECO:0000259" key="1">
    <source>
        <dbReference type="Pfam" id="PF23544"/>
    </source>
</evidence>
<reference evidence="2 3" key="1">
    <citation type="submission" date="2018-04" db="EMBL/GenBank/DDBJ databases">
        <title>Genomic Encyclopedia of Type Strains, Phase IV (KMG-IV): sequencing the most valuable type-strain genomes for metagenomic binning, comparative biology and taxonomic classification.</title>
        <authorList>
            <person name="Goeker M."/>
        </authorList>
    </citation>
    <scope>NUCLEOTIDE SEQUENCE [LARGE SCALE GENOMIC DNA]</scope>
    <source>
        <strain evidence="2 3">DSM 45771</strain>
    </source>
</reference>
<feature type="domain" description="AtuA-like ferredoxin-fold" evidence="1">
    <location>
        <begin position="3"/>
        <end position="99"/>
    </location>
</feature>
<comment type="caution">
    <text evidence="2">The sequence shown here is derived from an EMBL/GenBank/DDBJ whole genome shotgun (WGS) entry which is preliminary data.</text>
</comment>
<sequence>MLVDDIAHVRAGDKGDTLILALRAREEGGFARLRDAVTPERVARHFGDALTGPVELREVPALGALVLVLPGALGGGVTGSPTLDGHGKTLGYHLLAMPIDDPAG</sequence>
<organism evidence="2 3">
    <name type="scientific">Actinomycetospora cinnamomea</name>
    <dbReference type="NCBI Taxonomy" id="663609"/>
    <lineage>
        <taxon>Bacteria</taxon>
        <taxon>Bacillati</taxon>
        <taxon>Actinomycetota</taxon>
        <taxon>Actinomycetes</taxon>
        <taxon>Pseudonocardiales</taxon>
        <taxon>Pseudonocardiaceae</taxon>
        <taxon>Actinomycetospora</taxon>
    </lineage>
</organism>
<accession>A0A2U1FQZ2</accession>
<evidence type="ECO:0000313" key="3">
    <source>
        <dbReference type="Proteomes" id="UP000245639"/>
    </source>
</evidence>
<dbReference type="OrthoDB" id="21390at2"/>
<protein>
    <recommendedName>
        <fullName evidence="1">AtuA-like ferredoxin-fold domain-containing protein</fullName>
    </recommendedName>
</protein>
<keyword evidence="3" id="KW-1185">Reference proteome</keyword>
<dbReference type="InterPro" id="IPR056362">
    <property type="entry name" value="AtuA-like_ferredoxin_dom"/>
</dbReference>
<proteinExistence type="predicted"/>
<gene>
    <name evidence="2" type="ORF">C8D89_101480</name>
</gene>
<dbReference type="AlphaFoldDB" id="A0A2U1FQZ2"/>
<name>A0A2U1FQZ2_9PSEU</name>